<protein>
    <submittedName>
        <fullName evidence="2">Uncharacterized protein</fullName>
    </submittedName>
</protein>
<name>A0A443LEL0_9RHOB</name>
<keyword evidence="3" id="KW-1185">Reference proteome</keyword>
<evidence type="ECO:0000313" key="3">
    <source>
        <dbReference type="Proteomes" id="UP000286594"/>
    </source>
</evidence>
<evidence type="ECO:0000313" key="2">
    <source>
        <dbReference type="EMBL" id="RWR47611.1"/>
    </source>
</evidence>
<dbReference type="Proteomes" id="UP000286594">
    <property type="component" value="Unassembled WGS sequence"/>
</dbReference>
<sequence>MSPDNIRIKLGCRFNLRLPPPTPMIAPLNVHFSRVGNLEYPDHVKTWPPVPLSAYRDGFGNWCTRRAAPQREFSIGTEGGGDIGMPPPYAPGHPADGTGVETAGGDFSFEKSSSSIGDRRAGLRPTSPVSRVGFRLSFGIDRAGLSYCCAQHRSQEISPWPMIS</sequence>
<proteinExistence type="predicted"/>
<organism evidence="2 3">
    <name type="scientific">Paenirhodobacter ferrireducens</name>
    <dbReference type="NCBI Taxonomy" id="1215032"/>
    <lineage>
        <taxon>Bacteria</taxon>
        <taxon>Pseudomonadati</taxon>
        <taxon>Pseudomonadota</taxon>
        <taxon>Alphaproteobacteria</taxon>
        <taxon>Rhodobacterales</taxon>
        <taxon>Rhodobacter group</taxon>
        <taxon>Paenirhodobacter</taxon>
    </lineage>
</organism>
<comment type="caution">
    <text evidence="2">The sequence shown here is derived from an EMBL/GenBank/DDBJ whole genome shotgun (WGS) entry which is preliminary data.</text>
</comment>
<dbReference type="AlphaFoldDB" id="A0A443LEL0"/>
<dbReference type="EMBL" id="SAVB01000014">
    <property type="protein sequence ID" value="RWR47611.1"/>
    <property type="molecule type" value="Genomic_DNA"/>
</dbReference>
<gene>
    <name evidence="2" type="ORF">EOW65_10950</name>
</gene>
<dbReference type="RefSeq" id="WP_128149351.1">
    <property type="nucleotide sequence ID" value="NZ_SAVB01000014.1"/>
</dbReference>
<dbReference type="OrthoDB" id="5438043at2"/>
<accession>A0A443LEL0</accession>
<feature type="region of interest" description="Disordered" evidence="1">
    <location>
        <begin position="86"/>
        <end position="124"/>
    </location>
</feature>
<evidence type="ECO:0000256" key="1">
    <source>
        <dbReference type="SAM" id="MobiDB-lite"/>
    </source>
</evidence>
<reference evidence="2 3" key="1">
    <citation type="submission" date="2019-01" db="EMBL/GenBank/DDBJ databases">
        <title>Sinorhodobacter populi sp. nov. isolated from the symptomatic bark tissue of Populus euramericana canker.</title>
        <authorList>
            <person name="Xu G."/>
        </authorList>
    </citation>
    <scope>NUCLEOTIDE SEQUENCE [LARGE SCALE GENOMIC DNA]</scope>
    <source>
        <strain evidence="2 3">CCTCC AB2012026</strain>
    </source>
</reference>